<evidence type="ECO:0000256" key="1">
    <source>
        <dbReference type="SAM" id="MobiDB-lite"/>
    </source>
</evidence>
<feature type="compositionally biased region" description="Pro residues" evidence="1">
    <location>
        <begin position="22"/>
        <end position="34"/>
    </location>
</feature>
<dbReference type="Proteomes" id="UP000811619">
    <property type="component" value="Unassembled WGS sequence"/>
</dbReference>
<dbReference type="AlphaFoldDB" id="A0A8K0NMS1"/>
<evidence type="ECO:0000313" key="3">
    <source>
        <dbReference type="Proteomes" id="UP000811619"/>
    </source>
</evidence>
<organism evidence="2 3">
    <name type="scientific">Claviceps africana</name>
    <dbReference type="NCBI Taxonomy" id="83212"/>
    <lineage>
        <taxon>Eukaryota</taxon>
        <taxon>Fungi</taxon>
        <taxon>Dikarya</taxon>
        <taxon>Ascomycota</taxon>
        <taxon>Pezizomycotina</taxon>
        <taxon>Sordariomycetes</taxon>
        <taxon>Hypocreomycetidae</taxon>
        <taxon>Hypocreales</taxon>
        <taxon>Clavicipitaceae</taxon>
        <taxon>Claviceps</taxon>
    </lineage>
</organism>
<accession>A0A8K0NMS1</accession>
<sequence length="110" mass="11928">MLPRLLLRTPRSRAAMSTSQNPSPPADAPKPPLALPSASDTTTTTLDVSGEGSSVRLDHLGPLVVNTDGTMSRIGNWAHMADVEKETALRILARRNKERLEALRKKEEGC</sequence>
<comment type="caution">
    <text evidence="2">The sequence shown here is derived from an EMBL/GenBank/DDBJ whole genome shotgun (WGS) entry which is preliminary data.</text>
</comment>
<keyword evidence="3" id="KW-1185">Reference proteome</keyword>
<protein>
    <recommendedName>
        <fullName evidence="4">Fungal specific transcription factor</fullName>
    </recommendedName>
</protein>
<proteinExistence type="predicted"/>
<feature type="region of interest" description="Disordered" evidence="1">
    <location>
        <begin position="1"/>
        <end position="56"/>
    </location>
</feature>
<evidence type="ECO:0008006" key="4">
    <source>
        <dbReference type="Google" id="ProtNLM"/>
    </source>
</evidence>
<dbReference type="PANTHER" id="PTHR39474:SF1">
    <property type="entry name" value="FUNGAL SPECIFIC TRANSCRIPTION FACTOR"/>
    <property type="match status" value="1"/>
</dbReference>
<reference evidence="2" key="1">
    <citation type="journal article" date="2020" name="bioRxiv">
        <title>Whole genome comparisons of ergot fungi reveals the divergence and evolution of species within the genus Claviceps are the result of varying mechanisms driving genome evolution and host range expansion.</title>
        <authorList>
            <person name="Wyka S.A."/>
            <person name="Mondo S.J."/>
            <person name="Liu M."/>
            <person name="Dettman J."/>
            <person name="Nalam V."/>
            <person name="Broders K.D."/>
        </authorList>
    </citation>
    <scope>NUCLEOTIDE SEQUENCE</scope>
    <source>
        <strain evidence="2">CCC 489</strain>
    </source>
</reference>
<evidence type="ECO:0000313" key="2">
    <source>
        <dbReference type="EMBL" id="KAG5927893.1"/>
    </source>
</evidence>
<dbReference type="OrthoDB" id="4590138at2759"/>
<gene>
    <name evidence="2" type="ORF">E4U42_001600</name>
</gene>
<name>A0A8K0NMS1_9HYPO</name>
<dbReference type="PANTHER" id="PTHR39474">
    <property type="entry name" value="UNNAMED PRODUCT"/>
    <property type="match status" value="1"/>
</dbReference>
<feature type="compositionally biased region" description="Low complexity" evidence="1">
    <location>
        <begin position="1"/>
        <end position="13"/>
    </location>
</feature>
<dbReference type="EMBL" id="SRPY01000149">
    <property type="protein sequence ID" value="KAG5927893.1"/>
    <property type="molecule type" value="Genomic_DNA"/>
</dbReference>